<name>A0A2H0W0L1_9BACT</name>
<dbReference type="InterPro" id="IPR010918">
    <property type="entry name" value="PurM-like_C_dom"/>
</dbReference>
<dbReference type="InterPro" id="IPR036921">
    <property type="entry name" value="PurM-like_N_sf"/>
</dbReference>
<dbReference type="PANTHER" id="PTHR43555">
    <property type="entry name" value="PHOSPHORIBOSYLFORMYLGLYCINAMIDINE SYNTHASE SUBUNIT PURL"/>
    <property type="match status" value="1"/>
</dbReference>
<keyword evidence="4 8" id="KW-0547">Nucleotide-binding</keyword>
<feature type="domain" description="Phosphoribosylformylglycinamidine synthase linker" evidence="11">
    <location>
        <begin position="185"/>
        <end position="227"/>
    </location>
</feature>
<comment type="catalytic activity">
    <reaction evidence="8">
        <text>N(2)-formyl-N(1)-(5-phospho-beta-D-ribosyl)glycinamide + L-glutamine + ATP + H2O = 2-formamido-N(1)-(5-O-phospho-beta-D-ribosyl)acetamidine + L-glutamate + ADP + phosphate + H(+)</text>
        <dbReference type="Rhea" id="RHEA:17129"/>
        <dbReference type="ChEBI" id="CHEBI:15377"/>
        <dbReference type="ChEBI" id="CHEBI:15378"/>
        <dbReference type="ChEBI" id="CHEBI:29985"/>
        <dbReference type="ChEBI" id="CHEBI:30616"/>
        <dbReference type="ChEBI" id="CHEBI:43474"/>
        <dbReference type="ChEBI" id="CHEBI:58359"/>
        <dbReference type="ChEBI" id="CHEBI:147286"/>
        <dbReference type="ChEBI" id="CHEBI:147287"/>
        <dbReference type="ChEBI" id="CHEBI:456216"/>
        <dbReference type="EC" id="6.3.5.3"/>
    </reaction>
</comment>
<keyword evidence="5 8" id="KW-0658">Purine biosynthesis</keyword>
<keyword evidence="6 8" id="KW-0067">ATP-binding</keyword>
<dbReference type="UniPathway" id="UPA00074">
    <property type="reaction ID" value="UER00128"/>
</dbReference>
<dbReference type="SUPFAM" id="SSF55326">
    <property type="entry name" value="PurM N-terminal domain-like"/>
    <property type="match status" value="2"/>
</dbReference>
<dbReference type="InterPro" id="IPR036676">
    <property type="entry name" value="PurM-like_C_sf"/>
</dbReference>
<comment type="caution">
    <text evidence="12">The sequence shown here is derived from an EMBL/GenBank/DDBJ whole genome shotgun (WGS) entry which is preliminary data.</text>
</comment>
<evidence type="ECO:0000256" key="2">
    <source>
        <dbReference type="ARBA" id="ARBA00022598"/>
    </source>
</evidence>
<dbReference type="GO" id="GO:0005737">
    <property type="term" value="C:cytoplasm"/>
    <property type="evidence" value="ECO:0007669"/>
    <property type="project" value="UniProtKB-SubCell"/>
</dbReference>
<comment type="caution">
    <text evidence="8">Lacks conserved residue(s) required for the propagation of feature annotation.</text>
</comment>
<dbReference type="GO" id="GO:0000287">
    <property type="term" value="F:magnesium ion binding"/>
    <property type="evidence" value="ECO:0007669"/>
    <property type="project" value="UniProtKB-UniRule"/>
</dbReference>
<feature type="binding site" evidence="8">
    <location>
        <position position="281"/>
    </location>
    <ligand>
        <name>ATP</name>
        <dbReference type="ChEBI" id="CHEBI:30616"/>
    </ligand>
</feature>
<comment type="similarity">
    <text evidence="8">Belongs to the FGAMS family.</text>
</comment>
<feature type="binding site" evidence="8">
    <location>
        <position position="469"/>
    </location>
    <ligand>
        <name>Mg(2+)</name>
        <dbReference type="ChEBI" id="CHEBI:18420"/>
        <label>2</label>
    </ligand>
</feature>
<protein>
    <recommendedName>
        <fullName evidence="8">Phosphoribosylformylglycinamidine synthase subunit PurL</fullName>
        <shortName evidence="8">FGAM synthase</shortName>
        <ecNumber evidence="8">6.3.5.3</ecNumber>
    </recommendedName>
    <alternativeName>
        <fullName evidence="8">Formylglycinamide ribonucleotide amidotransferase subunit II</fullName>
        <shortName evidence="8">FGAR amidotransferase II</shortName>
        <shortName evidence="8">FGAR-AT II</shortName>
    </alternativeName>
    <alternativeName>
        <fullName evidence="8">Glutamine amidotransferase PurL</fullName>
    </alternativeName>
    <alternativeName>
        <fullName evidence="8">Phosphoribosylformylglycinamidine synthase subunit II</fullName>
    </alternativeName>
</protein>
<feature type="active site" evidence="8">
    <location>
        <position position="223"/>
    </location>
</feature>
<dbReference type="Pfam" id="PF02700">
    <property type="entry name" value="PurS"/>
    <property type="match status" value="2"/>
</dbReference>
<feature type="binding site" evidence="8">
    <location>
        <position position="307"/>
    </location>
    <ligand>
        <name>Mg(2+)</name>
        <dbReference type="ChEBI" id="CHEBI:18420"/>
        <label>2</label>
    </ligand>
</feature>
<dbReference type="InterPro" id="IPR003850">
    <property type="entry name" value="PurS"/>
</dbReference>
<dbReference type="CDD" id="cd02204">
    <property type="entry name" value="PurL_repeat2"/>
    <property type="match status" value="1"/>
</dbReference>
<feature type="binding site" evidence="8">
    <location>
        <position position="737"/>
    </location>
    <ligand>
        <name>ATP</name>
        <dbReference type="ChEBI" id="CHEBI:30616"/>
    </ligand>
</feature>
<feature type="binding site" evidence="8">
    <location>
        <position position="740"/>
    </location>
    <ligand>
        <name>substrate</name>
    </ligand>
</feature>
<dbReference type="AlphaFoldDB" id="A0A2H0W0L1"/>
<dbReference type="InterPro" id="IPR010074">
    <property type="entry name" value="PRibForGlyAmidine_synth_PurL"/>
</dbReference>
<keyword evidence="2 8" id="KW-0436">Ligase</keyword>
<feature type="domain" description="PurM-like N-terminal" evidence="9">
    <location>
        <begin position="642"/>
        <end position="743"/>
    </location>
</feature>
<dbReference type="Pfam" id="PF18072">
    <property type="entry name" value="FGAR-AT_linker"/>
    <property type="match status" value="1"/>
</dbReference>
<dbReference type="CDD" id="cd02203">
    <property type="entry name" value="PurL_repeat1"/>
    <property type="match status" value="1"/>
</dbReference>
<dbReference type="InterPro" id="IPR041609">
    <property type="entry name" value="PurL_linker"/>
</dbReference>
<dbReference type="Gene3D" id="3.30.1330.10">
    <property type="entry name" value="PurM-like, N-terminal domain"/>
    <property type="match status" value="2"/>
</dbReference>
<dbReference type="Proteomes" id="UP000230935">
    <property type="component" value="Unassembled WGS sequence"/>
</dbReference>
<dbReference type="Gene3D" id="3.90.650.10">
    <property type="entry name" value="PurM-like C-terminal domain"/>
    <property type="match status" value="2"/>
</dbReference>
<dbReference type="SUPFAM" id="SSF56042">
    <property type="entry name" value="PurM C-terminal domain-like"/>
    <property type="match status" value="2"/>
</dbReference>
<evidence type="ECO:0000259" key="11">
    <source>
        <dbReference type="Pfam" id="PF18072"/>
    </source>
</evidence>
<evidence type="ECO:0000256" key="3">
    <source>
        <dbReference type="ARBA" id="ARBA00022723"/>
    </source>
</evidence>
<dbReference type="SUPFAM" id="SSF82697">
    <property type="entry name" value="PurS-like"/>
    <property type="match status" value="2"/>
</dbReference>
<evidence type="ECO:0000259" key="10">
    <source>
        <dbReference type="Pfam" id="PF02769"/>
    </source>
</evidence>
<reference evidence="13" key="1">
    <citation type="submission" date="2017-09" db="EMBL/GenBank/DDBJ databases">
        <title>Depth-based differentiation of microbial function through sediment-hosted aquifers and enrichment of novel symbionts in the deep terrestrial subsurface.</title>
        <authorList>
            <person name="Probst A.J."/>
            <person name="Ladd B."/>
            <person name="Jarett J.K."/>
            <person name="Geller-Mcgrath D.E."/>
            <person name="Sieber C.M.K."/>
            <person name="Emerson J.B."/>
            <person name="Anantharaman K."/>
            <person name="Thomas B.C."/>
            <person name="Malmstrom R."/>
            <person name="Stieglmeier M."/>
            <person name="Klingl A."/>
            <person name="Woyke T."/>
            <person name="Ryan C.M."/>
            <person name="Banfield J.F."/>
        </authorList>
    </citation>
    <scope>NUCLEOTIDE SEQUENCE [LARGE SCALE GENOMIC DNA]</scope>
</reference>
<comment type="subunit">
    <text evidence="8">Monomer. Part of the FGAM synthase complex composed of 1 PurL, 1 PurQ and 2 PurS subunits.</text>
</comment>
<feature type="active site" description="Proton acceptor" evidence="8">
    <location>
        <position position="285"/>
    </location>
</feature>
<evidence type="ECO:0000313" key="13">
    <source>
        <dbReference type="Proteomes" id="UP000230935"/>
    </source>
</evidence>
<feature type="domain" description="PurM-like N-terminal" evidence="9">
    <location>
        <begin position="265"/>
        <end position="390"/>
    </location>
</feature>
<evidence type="ECO:0000256" key="4">
    <source>
        <dbReference type="ARBA" id="ARBA00022741"/>
    </source>
</evidence>
<evidence type="ECO:0000259" key="9">
    <source>
        <dbReference type="Pfam" id="PF00586"/>
    </source>
</evidence>
<keyword evidence="1 8" id="KW-0963">Cytoplasm</keyword>
<dbReference type="Pfam" id="PF02769">
    <property type="entry name" value="AIRS_C"/>
    <property type="match status" value="2"/>
</dbReference>
<feature type="domain" description="PurM-like C-terminal" evidence="10">
    <location>
        <begin position="780"/>
        <end position="921"/>
    </location>
</feature>
<comment type="subcellular location">
    <subcellularLocation>
        <location evidence="8">Cytoplasm</location>
    </subcellularLocation>
</comment>
<evidence type="ECO:0000256" key="7">
    <source>
        <dbReference type="ARBA" id="ARBA00022842"/>
    </source>
</evidence>
<dbReference type="EMBL" id="PEZZ01000033">
    <property type="protein sequence ID" value="PIS04878.1"/>
    <property type="molecule type" value="Genomic_DNA"/>
</dbReference>
<feature type="binding site" evidence="8">
    <location>
        <position position="306"/>
    </location>
    <ligand>
        <name>substrate</name>
    </ligand>
</feature>
<feature type="binding site" evidence="8">
    <location>
        <position position="283"/>
    </location>
    <ligand>
        <name>Mg(2+)</name>
        <dbReference type="ChEBI" id="CHEBI:18420"/>
        <label>1</label>
    </ligand>
</feature>
<feature type="binding site" evidence="8">
    <location>
        <position position="701"/>
    </location>
    <ligand>
        <name>ATP</name>
        <dbReference type="ChEBI" id="CHEBI:30616"/>
    </ligand>
</feature>
<evidence type="ECO:0000256" key="8">
    <source>
        <dbReference type="HAMAP-Rule" id="MF_00420"/>
    </source>
</evidence>
<sequence length="948" mass="103957">MVHRVEVATKSNFLDAEGEALKQAAAHFGITGLEVVRVVKVYKLEGLDADEKLHDIKDRLLHEPIWQDAALDQRVVRDEENYKTVEIALKPGIMDTEIESVMRAVADLGIKGLSMAGTGKRFLFQGNISHADLSLITEKLLMNKIIQRVLDKPEETLLIDSEPKPTEIITLRSMNDSELIALSDNRLWLNLEEMKVIQEYFRKLDRDPTDVELEMLAQTWSEHCGHKTFKAKLVINGREKEPLMTRIKKATQEINSPNVISVFEDNSGVIKFFNGLAVCGKVETHNSPSAIEPYGGAMTGSGGVFRDVVGTGQGAKTIISTDIFCFAPFDTDQADVPVGCIHPQRLGSEVVRGVKDYGNRMGIPTNNGSLHFHPDFVAKPSVIVGAFGIMPEKFARKGRAKPGDKIITVGGKTGRDGIHGATFSSGEMTAETESISSSAVQIGNAIEEKRMFDAILAARDKGLIRAITDLGAGGFSSGIGEMGEDTGARVDLDKIPLKYHGLAPWEIWLSESQERMVMAVDAKDVAQIKKVFKDFNVEATEIGEFTDDKKLTLNYNGEIVGKLEMEFLHGGLPQRVMSGEWHEPKLVEPELLEPKDYNETLKQILCHWNVCSKEPIVRLYDHEVQGTSVLKPYSGTNKDAPNDAAIIEPVLGSGQGLATAHGMNPIYNKINPYWGAASAFDECVRNLVASGVDPKNIALLDNFIWPFPDAEELGKLDRAVDACYDITTTWQMPIVSGKDSLSSTYRGPDGTVIKIPPTLCVSGFAPLEDISKTISAGLKQAGNWLFIVGETKAELGGSVYYDLHTELGASVPHVDIQQARVIFEKMHSAITQDIIQSAHDLSEGGLAVALAEMCFGGNKGAAVTIDNISELDRADKILFSESNTRFVIEVAPKNEDKLTALFKDLPLFKLGQVNDSKSLTISFGGKEVINSGIDEMKKAYQATMKRYF</sequence>
<evidence type="ECO:0000256" key="1">
    <source>
        <dbReference type="ARBA" id="ARBA00022490"/>
    </source>
</evidence>
<organism evidence="12 13">
    <name type="scientific">Candidatus Buchananbacteria bacterium CG10_big_fil_rev_8_21_14_0_10_42_9</name>
    <dbReference type="NCBI Taxonomy" id="1974526"/>
    <lineage>
        <taxon>Bacteria</taxon>
        <taxon>Candidatus Buchananiibacteriota</taxon>
    </lineage>
</organism>
<dbReference type="InterPro" id="IPR036604">
    <property type="entry name" value="PurS-like_sf"/>
</dbReference>
<accession>A0A2H0W0L1</accession>
<dbReference type="NCBIfam" id="TIGR01736">
    <property type="entry name" value="FGAM_synth_II"/>
    <property type="match status" value="1"/>
</dbReference>
<keyword evidence="3 8" id="KW-0479">Metal-binding</keyword>
<dbReference type="GO" id="GO:0005524">
    <property type="term" value="F:ATP binding"/>
    <property type="evidence" value="ECO:0007669"/>
    <property type="project" value="UniProtKB-UniRule"/>
</dbReference>
<feature type="domain" description="PurM-like C-terminal" evidence="10">
    <location>
        <begin position="401"/>
        <end position="554"/>
    </location>
</feature>
<keyword evidence="7 8" id="KW-0460">Magnesium</keyword>
<proteinExistence type="inferred from homology"/>
<comment type="pathway">
    <text evidence="8">Purine metabolism; IMP biosynthesis via de novo pathway; 5-amino-1-(5-phospho-D-ribosyl)imidazole from N(2)-formyl-N(1)-(5-phospho-D-ribosyl)glycinamide: step 1/2.</text>
</comment>
<dbReference type="PANTHER" id="PTHR43555:SF1">
    <property type="entry name" value="PHOSPHORIBOSYLFORMYLGLYCINAMIDINE SYNTHASE SUBUNIT PURL"/>
    <property type="match status" value="1"/>
</dbReference>
<dbReference type="GO" id="GO:0006189">
    <property type="term" value="P:'de novo' IMP biosynthetic process"/>
    <property type="evidence" value="ECO:0007669"/>
    <property type="project" value="UniProtKB-UniRule"/>
</dbReference>
<evidence type="ECO:0000256" key="5">
    <source>
        <dbReference type="ARBA" id="ARBA00022755"/>
    </source>
</evidence>
<dbReference type="InterPro" id="IPR016188">
    <property type="entry name" value="PurM-like_N"/>
</dbReference>
<dbReference type="Pfam" id="PF00586">
    <property type="entry name" value="AIRS"/>
    <property type="match status" value="2"/>
</dbReference>
<feature type="binding site" evidence="8">
    <location>
        <begin position="511"/>
        <end position="513"/>
    </location>
    <ligand>
        <name>substrate</name>
    </ligand>
</feature>
<feature type="binding site" evidence="8">
    <location>
        <position position="441"/>
    </location>
    <ligand>
        <name>substrate</name>
    </ligand>
</feature>
<dbReference type="GO" id="GO:0004642">
    <property type="term" value="F:phosphoribosylformylglycinamidine synthase activity"/>
    <property type="evidence" value="ECO:0007669"/>
    <property type="project" value="UniProtKB-UniRule"/>
</dbReference>
<evidence type="ECO:0000313" key="12">
    <source>
        <dbReference type="EMBL" id="PIS04878.1"/>
    </source>
</evidence>
<gene>
    <name evidence="8 12" type="primary">purL</name>
    <name evidence="12" type="ORF">COT81_04045</name>
</gene>
<comment type="function">
    <text evidence="8">Part of the phosphoribosylformylglycinamidine synthase complex involved in the purines biosynthetic pathway. Catalyzes the ATP-dependent conversion of formylglycinamide ribonucleotide (FGAR) and glutamine to yield formylglycinamidine ribonucleotide (FGAM) and glutamate. The FGAM synthase complex is composed of three subunits. PurQ produces an ammonia molecule by converting glutamine to glutamate. PurL transfers the ammonia molecule to FGAR to form FGAM in an ATP-dependent manner. PurS interacts with PurQ and PurL and is thought to assist in the transfer of the ammonia molecule from PurQ to PurL.</text>
</comment>
<dbReference type="HAMAP" id="MF_00420">
    <property type="entry name" value="PurL_2"/>
    <property type="match status" value="1"/>
</dbReference>
<dbReference type="Gene3D" id="3.30.1280.10">
    <property type="entry name" value="Phosphoribosylformylglycinamidine synthase subunit PurS"/>
    <property type="match status" value="2"/>
</dbReference>
<evidence type="ECO:0000256" key="6">
    <source>
        <dbReference type="ARBA" id="ARBA00022840"/>
    </source>
</evidence>
<dbReference type="Gene3D" id="1.10.8.750">
    <property type="entry name" value="Phosphoribosylformylglycinamidine synthase, linker domain"/>
    <property type="match status" value="1"/>
</dbReference>
<dbReference type="EC" id="6.3.5.3" evidence="8"/>